<proteinExistence type="predicted"/>
<dbReference type="AlphaFoldDB" id="A0A9X9Q4Z8"/>
<reference evidence="1 2" key="1">
    <citation type="submission" date="2018-10" db="EMBL/GenBank/DDBJ databases">
        <authorList>
            <person name="Ekblom R."/>
            <person name="Jareborg N."/>
        </authorList>
    </citation>
    <scope>NUCLEOTIDE SEQUENCE [LARGE SCALE GENOMIC DNA]</scope>
    <source>
        <tissue evidence="1">Muscle</tissue>
    </source>
</reference>
<dbReference type="Proteomes" id="UP000269945">
    <property type="component" value="Unassembled WGS sequence"/>
</dbReference>
<dbReference type="EMBL" id="CYRY02035635">
    <property type="protein sequence ID" value="VCX15681.1"/>
    <property type="molecule type" value="Genomic_DNA"/>
</dbReference>
<protein>
    <submittedName>
        <fullName evidence="1">Uncharacterized protein</fullName>
    </submittedName>
</protein>
<feature type="non-terminal residue" evidence="1">
    <location>
        <position position="69"/>
    </location>
</feature>
<sequence length="69" mass="8004">MNPLSVEWTDLTDMVIFPNASSPAKWMDIVIFKKHARKHDNLNSEFMELDLENNWVLELVAVESTGRTQ</sequence>
<comment type="caution">
    <text evidence="1">The sequence shown here is derived from an EMBL/GenBank/DDBJ whole genome shotgun (WGS) entry which is preliminary data.</text>
</comment>
<accession>A0A9X9Q4Z8</accession>
<keyword evidence="2" id="KW-1185">Reference proteome</keyword>
<evidence type="ECO:0000313" key="2">
    <source>
        <dbReference type="Proteomes" id="UP000269945"/>
    </source>
</evidence>
<gene>
    <name evidence="1" type="ORF">BN2614_LOCUS1</name>
</gene>
<evidence type="ECO:0000313" key="1">
    <source>
        <dbReference type="EMBL" id="VCX15681.1"/>
    </source>
</evidence>
<name>A0A9X9Q4Z8_GULGU</name>
<organism evidence="1 2">
    <name type="scientific">Gulo gulo</name>
    <name type="common">Wolverine</name>
    <name type="synonym">Gluton</name>
    <dbReference type="NCBI Taxonomy" id="48420"/>
    <lineage>
        <taxon>Eukaryota</taxon>
        <taxon>Metazoa</taxon>
        <taxon>Chordata</taxon>
        <taxon>Craniata</taxon>
        <taxon>Vertebrata</taxon>
        <taxon>Euteleostomi</taxon>
        <taxon>Mammalia</taxon>
        <taxon>Eutheria</taxon>
        <taxon>Laurasiatheria</taxon>
        <taxon>Carnivora</taxon>
        <taxon>Caniformia</taxon>
        <taxon>Musteloidea</taxon>
        <taxon>Mustelidae</taxon>
        <taxon>Guloninae</taxon>
        <taxon>Gulo</taxon>
    </lineage>
</organism>